<dbReference type="STRING" id="93625.A0A409X8E9"/>
<keyword evidence="3" id="KW-0677">Repeat</keyword>
<evidence type="ECO:0000313" key="9">
    <source>
        <dbReference type="Proteomes" id="UP000283269"/>
    </source>
</evidence>
<dbReference type="InterPro" id="IPR001680">
    <property type="entry name" value="WD40_rpt"/>
</dbReference>
<dbReference type="InterPro" id="IPR036322">
    <property type="entry name" value="WD40_repeat_dom_sf"/>
</dbReference>
<comment type="caution">
    <text evidence="8">The sequence shown here is derived from an EMBL/GenBank/DDBJ whole genome shotgun (WGS) entry which is preliminary data.</text>
</comment>
<evidence type="ECO:0000256" key="1">
    <source>
        <dbReference type="ARBA" id="ARBA00008075"/>
    </source>
</evidence>
<feature type="compositionally biased region" description="Basic and acidic residues" evidence="7">
    <location>
        <begin position="16"/>
        <end position="26"/>
    </location>
</feature>
<keyword evidence="5" id="KW-0804">Transcription</keyword>
<evidence type="ECO:0000256" key="7">
    <source>
        <dbReference type="SAM" id="MobiDB-lite"/>
    </source>
</evidence>
<evidence type="ECO:0000256" key="5">
    <source>
        <dbReference type="ARBA" id="ARBA00023163"/>
    </source>
</evidence>
<dbReference type="PROSITE" id="PS50082">
    <property type="entry name" value="WD_REPEATS_2"/>
    <property type="match status" value="1"/>
</dbReference>
<keyword evidence="4" id="KW-0805">Transcription regulation</keyword>
<dbReference type="OrthoDB" id="7318948at2759"/>
<sequence length="598" mass="66248">MPRVHYNDHLNVNQPKGEERVPWWNKDPETPPPFKLVRKLLLDDGSDLSLHSLAIFPWDDESLSKLWGGALNIEENVTKWKKEVVSEFWDSVAVGSDFNLYICFTHKVQQPLCTILKDKQKVLAADKMCVAWGLAKEAPYHPLVIFSRGSLIFIYSVVQKGISGCIRGHGGAITSISVHPTTPHLFCTTSRDFTTRIYDLGLPATFEMLPVGSNKNDKWSWSGVPNPPWPPGKGPSLAGAAHGLRLPFSVLQGTGEREGGGTGRCVSVLLGGRSAGHNSAVLASVRQFNVTHVAEVPDEHSRAGFPPDPPTPRHLRIKIWPVRSTSEIEINREDKPLLSSSMVHKSRVLSISWLDSDLLLTHSAPAIMRRFPDKTDDKTTYLEAGELIVWRWLGLDRFFPAGHERNTHGFRGCSLDYQESGSLKIVSIHRFPDVPNQYITPSLSLFQSQTHDPLISYLYPGETSISLLPVTYMQSRPRPPFQCKTEKKLLGDPEVRTGNRTSLAEAAGRLHLAGLNTAEGEDDDDDAEEAIFEDEVNDEPVGAKGVEITPPGTNCRTISIDRRHLGGETLENCAVGMNGQVVVGVGTKGGVWVWRYRD</sequence>
<name>A0A409X8E9_PSICY</name>
<dbReference type="InterPro" id="IPR051243">
    <property type="entry name" value="PcG_WD-repeat"/>
</dbReference>
<keyword evidence="9" id="KW-1185">Reference proteome</keyword>
<organism evidence="8 9">
    <name type="scientific">Psilocybe cyanescens</name>
    <dbReference type="NCBI Taxonomy" id="93625"/>
    <lineage>
        <taxon>Eukaryota</taxon>
        <taxon>Fungi</taxon>
        <taxon>Dikarya</taxon>
        <taxon>Basidiomycota</taxon>
        <taxon>Agaricomycotina</taxon>
        <taxon>Agaricomycetes</taxon>
        <taxon>Agaricomycetidae</taxon>
        <taxon>Agaricales</taxon>
        <taxon>Agaricineae</taxon>
        <taxon>Strophariaceae</taxon>
        <taxon>Psilocybe</taxon>
    </lineage>
</organism>
<evidence type="ECO:0000256" key="3">
    <source>
        <dbReference type="ARBA" id="ARBA00022737"/>
    </source>
</evidence>
<evidence type="ECO:0000313" key="8">
    <source>
        <dbReference type="EMBL" id="PPQ87042.1"/>
    </source>
</evidence>
<dbReference type="Proteomes" id="UP000283269">
    <property type="component" value="Unassembled WGS sequence"/>
</dbReference>
<keyword evidence="2 6" id="KW-0853">WD repeat</keyword>
<comment type="similarity">
    <text evidence="1">Belongs to the WD repeat ESC family.</text>
</comment>
<reference evidence="8 9" key="1">
    <citation type="journal article" date="2018" name="Evol. Lett.">
        <title>Horizontal gene cluster transfer increased hallucinogenic mushroom diversity.</title>
        <authorList>
            <person name="Reynolds H.T."/>
            <person name="Vijayakumar V."/>
            <person name="Gluck-Thaler E."/>
            <person name="Korotkin H.B."/>
            <person name="Matheny P.B."/>
            <person name="Slot J.C."/>
        </authorList>
    </citation>
    <scope>NUCLEOTIDE SEQUENCE [LARGE SCALE GENOMIC DNA]</scope>
    <source>
        <strain evidence="8 9">2631</strain>
    </source>
</reference>
<dbReference type="AlphaFoldDB" id="A0A409X8E9"/>
<evidence type="ECO:0000256" key="4">
    <source>
        <dbReference type="ARBA" id="ARBA00023015"/>
    </source>
</evidence>
<dbReference type="SUPFAM" id="SSF50978">
    <property type="entry name" value="WD40 repeat-like"/>
    <property type="match status" value="1"/>
</dbReference>
<proteinExistence type="inferred from homology"/>
<evidence type="ECO:0000256" key="2">
    <source>
        <dbReference type="ARBA" id="ARBA00022574"/>
    </source>
</evidence>
<protein>
    <submittedName>
        <fullName evidence="8">Uncharacterized protein</fullName>
    </submittedName>
</protein>
<feature type="repeat" description="WD" evidence="6">
    <location>
        <begin position="166"/>
        <end position="200"/>
    </location>
</feature>
<feature type="region of interest" description="Disordered" evidence="7">
    <location>
        <begin position="1"/>
        <end position="26"/>
    </location>
</feature>
<gene>
    <name evidence="8" type="ORF">CVT25_000019</name>
</gene>
<dbReference type="InterPro" id="IPR015943">
    <property type="entry name" value="WD40/YVTN_repeat-like_dom_sf"/>
</dbReference>
<dbReference type="EMBL" id="NHYD01002390">
    <property type="protein sequence ID" value="PPQ87042.1"/>
    <property type="molecule type" value="Genomic_DNA"/>
</dbReference>
<dbReference type="InParanoid" id="A0A409X8E9"/>
<dbReference type="SMART" id="SM00320">
    <property type="entry name" value="WD40"/>
    <property type="match status" value="1"/>
</dbReference>
<dbReference type="Gene3D" id="2.130.10.10">
    <property type="entry name" value="YVTN repeat-like/Quinoprotein amine dehydrogenase"/>
    <property type="match status" value="1"/>
</dbReference>
<evidence type="ECO:0000256" key="6">
    <source>
        <dbReference type="PROSITE-ProRule" id="PRU00221"/>
    </source>
</evidence>
<dbReference type="PANTHER" id="PTHR10253">
    <property type="entry name" value="POLYCOMB PROTEIN"/>
    <property type="match status" value="1"/>
</dbReference>
<accession>A0A409X8E9</accession>